<protein>
    <submittedName>
        <fullName evidence="10">DUF421 domain-containing protein</fullName>
    </submittedName>
</protein>
<dbReference type="Pfam" id="PF20730">
    <property type="entry name" value="YetF_N"/>
    <property type="match status" value="1"/>
</dbReference>
<evidence type="ECO:0000256" key="2">
    <source>
        <dbReference type="ARBA" id="ARBA00006448"/>
    </source>
</evidence>
<dbReference type="PANTHER" id="PTHR34582">
    <property type="entry name" value="UPF0702 TRANSMEMBRANE PROTEIN YCAP"/>
    <property type="match status" value="1"/>
</dbReference>
<dbReference type="Proteomes" id="UP000598820">
    <property type="component" value="Unassembled WGS sequence"/>
</dbReference>
<comment type="subcellular location">
    <subcellularLocation>
        <location evidence="1">Cell membrane</location>
        <topology evidence="1">Multi-pass membrane protein</topology>
    </subcellularLocation>
</comment>
<dbReference type="PANTHER" id="PTHR34582:SF6">
    <property type="entry name" value="UPF0702 TRANSMEMBRANE PROTEIN YCAP"/>
    <property type="match status" value="1"/>
</dbReference>
<sequence>MKEPVKPFDWERMLLDDFPWLYLGEVALRTLCMFLILLIALKVSGKRQIKQLSVFELVLVIGLGSAAGDPMFYHDVPMASAIVVFVVMMICYKLVTLLSDKNRRVRETLEGKPVYVIENGCILINNFKDEDLTQDELFIELRLAGIRQLGEVEYAIREPTGEVSIFQFDGPGKRSGLPILPNDLKKAVETISEPGVYGCCLCGNVQTFGLDSHPVCVNCENDRWVKATQ</sequence>
<feature type="transmembrane region" description="Helical" evidence="7">
    <location>
        <begin position="53"/>
        <end position="73"/>
    </location>
</feature>
<dbReference type="Gene3D" id="3.30.240.20">
    <property type="entry name" value="bsu07140 like domains"/>
    <property type="match status" value="1"/>
</dbReference>
<gene>
    <name evidence="10" type="ORF">IC229_02150</name>
</gene>
<evidence type="ECO:0000256" key="1">
    <source>
        <dbReference type="ARBA" id="ARBA00004651"/>
    </source>
</evidence>
<evidence type="ECO:0000256" key="6">
    <source>
        <dbReference type="ARBA" id="ARBA00023136"/>
    </source>
</evidence>
<evidence type="ECO:0000256" key="3">
    <source>
        <dbReference type="ARBA" id="ARBA00022475"/>
    </source>
</evidence>
<dbReference type="Pfam" id="PF04239">
    <property type="entry name" value="DUF421"/>
    <property type="match status" value="1"/>
</dbReference>
<proteinExistence type="inferred from homology"/>
<dbReference type="AlphaFoldDB" id="A0A926XX06"/>
<name>A0A926XX06_9BACT</name>
<evidence type="ECO:0000256" key="4">
    <source>
        <dbReference type="ARBA" id="ARBA00022692"/>
    </source>
</evidence>
<evidence type="ECO:0000256" key="7">
    <source>
        <dbReference type="SAM" id="Phobius"/>
    </source>
</evidence>
<dbReference type="RefSeq" id="WP_190885263.1">
    <property type="nucleotide sequence ID" value="NZ_JACWZY010000001.1"/>
</dbReference>
<evidence type="ECO:0000313" key="10">
    <source>
        <dbReference type="EMBL" id="MBD2699422.1"/>
    </source>
</evidence>
<organism evidence="10 11">
    <name type="scientific">Spirosoma profusum</name>
    <dbReference type="NCBI Taxonomy" id="2771354"/>
    <lineage>
        <taxon>Bacteria</taxon>
        <taxon>Pseudomonadati</taxon>
        <taxon>Bacteroidota</taxon>
        <taxon>Cytophagia</taxon>
        <taxon>Cytophagales</taxon>
        <taxon>Cytophagaceae</taxon>
        <taxon>Spirosoma</taxon>
    </lineage>
</organism>
<keyword evidence="4 7" id="KW-0812">Transmembrane</keyword>
<comment type="caution">
    <text evidence="10">The sequence shown here is derived from an EMBL/GenBank/DDBJ whole genome shotgun (WGS) entry which is preliminary data.</text>
</comment>
<evidence type="ECO:0000313" key="11">
    <source>
        <dbReference type="Proteomes" id="UP000598820"/>
    </source>
</evidence>
<keyword evidence="5 7" id="KW-1133">Transmembrane helix</keyword>
<keyword evidence="6 7" id="KW-0472">Membrane</keyword>
<dbReference type="InterPro" id="IPR023090">
    <property type="entry name" value="UPF0702_alpha/beta_dom_sf"/>
</dbReference>
<feature type="transmembrane region" description="Helical" evidence="7">
    <location>
        <begin position="20"/>
        <end position="41"/>
    </location>
</feature>
<dbReference type="InterPro" id="IPR048454">
    <property type="entry name" value="YetF_N"/>
</dbReference>
<keyword evidence="3" id="KW-1003">Cell membrane</keyword>
<dbReference type="InterPro" id="IPR007353">
    <property type="entry name" value="DUF421"/>
</dbReference>
<dbReference type="GO" id="GO:0005886">
    <property type="term" value="C:plasma membrane"/>
    <property type="evidence" value="ECO:0007669"/>
    <property type="project" value="UniProtKB-SubCell"/>
</dbReference>
<evidence type="ECO:0000259" key="8">
    <source>
        <dbReference type="Pfam" id="PF04239"/>
    </source>
</evidence>
<feature type="domain" description="YetF C-terminal" evidence="8">
    <location>
        <begin position="101"/>
        <end position="170"/>
    </location>
</feature>
<evidence type="ECO:0000259" key="9">
    <source>
        <dbReference type="Pfam" id="PF20730"/>
    </source>
</evidence>
<feature type="domain" description="YetF-like N-terminal transmembrane" evidence="9">
    <location>
        <begin position="26"/>
        <end position="96"/>
    </location>
</feature>
<evidence type="ECO:0000256" key="5">
    <source>
        <dbReference type="ARBA" id="ARBA00022989"/>
    </source>
</evidence>
<comment type="similarity">
    <text evidence="2">Belongs to the UPF0702 family.</text>
</comment>
<keyword evidence="11" id="KW-1185">Reference proteome</keyword>
<feature type="transmembrane region" description="Helical" evidence="7">
    <location>
        <begin position="79"/>
        <end position="98"/>
    </location>
</feature>
<accession>A0A926XX06</accession>
<reference evidence="10" key="1">
    <citation type="submission" date="2020-09" db="EMBL/GenBank/DDBJ databases">
        <authorList>
            <person name="Kim M.K."/>
        </authorList>
    </citation>
    <scope>NUCLEOTIDE SEQUENCE</scope>
    <source>
        <strain evidence="10">BT702</strain>
    </source>
</reference>
<dbReference type="EMBL" id="JACWZY010000001">
    <property type="protein sequence ID" value="MBD2699422.1"/>
    <property type="molecule type" value="Genomic_DNA"/>
</dbReference>